<feature type="compositionally biased region" description="Basic and acidic residues" evidence="1">
    <location>
        <begin position="10"/>
        <end position="22"/>
    </location>
</feature>
<proteinExistence type="predicted"/>
<dbReference type="EMBL" id="BGZK01000520">
    <property type="protein sequence ID" value="GBP48264.1"/>
    <property type="molecule type" value="Genomic_DNA"/>
</dbReference>
<feature type="region of interest" description="Disordered" evidence="1">
    <location>
        <begin position="1"/>
        <end position="42"/>
    </location>
</feature>
<gene>
    <name evidence="2" type="ORF">EVAR_42984_1</name>
</gene>
<dbReference type="Proteomes" id="UP000299102">
    <property type="component" value="Unassembled WGS sequence"/>
</dbReference>
<feature type="compositionally biased region" description="Low complexity" evidence="1">
    <location>
        <begin position="55"/>
        <end position="73"/>
    </location>
</feature>
<name>A0A4C1WDL4_EUMVA</name>
<feature type="compositionally biased region" description="Low complexity" evidence="1">
    <location>
        <begin position="92"/>
        <end position="109"/>
    </location>
</feature>
<sequence length="232" mass="25919">MEVDTNPNKEPAKRPSESRLSEELISDSWSDDSNDLKDSDKEGFAYVQKQKSLSFSATPAAPTAAATTSVKAPPSTPFWRTVRKSLSQDAPASQKTKASKTAKLSQTTKAVNSKVPTATTVAIDEADVIEPPPLKHFTDHHLYSSMMRAAGQKFKNNAKPKALIYLPFSRHLKFYITHTPYKPPNLRSSVEEREFHVFLRGVPKELPLKEVKEDLLAQDLPVQSVRRFTNRA</sequence>
<keyword evidence="3" id="KW-1185">Reference proteome</keyword>
<feature type="region of interest" description="Disordered" evidence="1">
    <location>
        <begin position="55"/>
        <end position="109"/>
    </location>
</feature>
<organism evidence="2 3">
    <name type="scientific">Eumeta variegata</name>
    <name type="common">Bagworm moth</name>
    <name type="synonym">Eumeta japonica</name>
    <dbReference type="NCBI Taxonomy" id="151549"/>
    <lineage>
        <taxon>Eukaryota</taxon>
        <taxon>Metazoa</taxon>
        <taxon>Ecdysozoa</taxon>
        <taxon>Arthropoda</taxon>
        <taxon>Hexapoda</taxon>
        <taxon>Insecta</taxon>
        <taxon>Pterygota</taxon>
        <taxon>Neoptera</taxon>
        <taxon>Endopterygota</taxon>
        <taxon>Lepidoptera</taxon>
        <taxon>Glossata</taxon>
        <taxon>Ditrysia</taxon>
        <taxon>Tineoidea</taxon>
        <taxon>Psychidae</taxon>
        <taxon>Oiketicinae</taxon>
        <taxon>Eumeta</taxon>
    </lineage>
</organism>
<evidence type="ECO:0000313" key="3">
    <source>
        <dbReference type="Proteomes" id="UP000299102"/>
    </source>
</evidence>
<dbReference type="OrthoDB" id="8123886at2759"/>
<dbReference type="AlphaFoldDB" id="A0A4C1WDL4"/>
<protein>
    <submittedName>
        <fullName evidence="2">Uncharacterized protein</fullName>
    </submittedName>
</protein>
<reference evidence="2 3" key="1">
    <citation type="journal article" date="2019" name="Commun. Biol.">
        <title>The bagworm genome reveals a unique fibroin gene that provides high tensile strength.</title>
        <authorList>
            <person name="Kono N."/>
            <person name="Nakamura H."/>
            <person name="Ohtoshi R."/>
            <person name="Tomita M."/>
            <person name="Numata K."/>
            <person name="Arakawa K."/>
        </authorList>
    </citation>
    <scope>NUCLEOTIDE SEQUENCE [LARGE SCALE GENOMIC DNA]</scope>
</reference>
<accession>A0A4C1WDL4</accession>
<evidence type="ECO:0000256" key="1">
    <source>
        <dbReference type="SAM" id="MobiDB-lite"/>
    </source>
</evidence>
<evidence type="ECO:0000313" key="2">
    <source>
        <dbReference type="EMBL" id="GBP48264.1"/>
    </source>
</evidence>
<comment type="caution">
    <text evidence="2">The sequence shown here is derived from an EMBL/GenBank/DDBJ whole genome shotgun (WGS) entry which is preliminary data.</text>
</comment>